<dbReference type="KEGG" id="nei:BG910_09345"/>
<evidence type="ECO:0000313" key="1">
    <source>
        <dbReference type="EMBL" id="ASK27907.1"/>
    </source>
</evidence>
<dbReference type="AlphaFoldDB" id="A0A220S3A8"/>
<gene>
    <name evidence="1" type="ORF">BG910_09345</name>
</gene>
<name>A0A220S3A8_9NEIS</name>
<organism evidence="1 2">
    <name type="scientific">Neisseria chenwenguii</name>
    <dbReference type="NCBI Taxonomy" id="1853278"/>
    <lineage>
        <taxon>Bacteria</taxon>
        <taxon>Pseudomonadati</taxon>
        <taxon>Pseudomonadota</taxon>
        <taxon>Betaproteobacteria</taxon>
        <taxon>Neisseriales</taxon>
        <taxon>Neisseriaceae</taxon>
        <taxon>Neisseria</taxon>
    </lineage>
</organism>
<keyword evidence="2" id="KW-1185">Reference proteome</keyword>
<sequence>MKSLGLNISDGLNADKHFLHHQSSLGDTERYRRFFTCLKTAKTEKGRLNCSDGLWVEPAEPRLSRIHKGFDFLQ</sequence>
<reference evidence="1 2" key="1">
    <citation type="submission" date="2017-06" db="EMBL/GenBank/DDBJ databases">
        <title>Neisseria chenwenguii sp. nov., isolated from the intestinal contents of Tibetan Plateau Pika in Yushu, Qinghai Province, China.</title>
        <authorList>
            <person name="Zhang G."/>
        </authorList>
    </citation>
    <scope>NUCLEOTIDE SEQUENCE [LARGE SCALE GENOMIC DNA]</scope>
    <source>
        <strain evidence="1 2">10023</strain>
    </source>
</reference>
<dbReference type="EMBL" id="CP022278">
    <property type="protein sequence ID" value="ASK27907.1"/>
    <property type="molecule type" value="Genomic_DNA"/>
</dbReference>
<dbReference type="Proteomes" id="UP000198238">
    <property type="component" value="Chromosome"/>
</dbReference>
<protein>
    <submittedName>
        <fullName evidence="1">Uncharacterized protein</fullName>
    </submittedName>
</protein>
<evidence type="ECO:0000313" key="2">
    <source>
        <dbReference type="Proteomes" id="UP000198238"/>
    </source>
</evidence>
<proteinExistence type="predicted"/>
<accession>A0A220S3A8</accession>